<sequence length="86" mass="9261">MLEPTTLVGALSPSYIPALARKKRAMSDSCFRNLAEDRSGINLKDLVQDPSFNLHDPGASDHALSQKAMSNTAEHLLDIGAISPQD</sequence>
<accession>M7CIZ6</accession>
<gene>
    <name evidence="1" type="ORF">UY3_01784</name>
</gene>
<dbReference type="Proteomes" id="UP000031443">
    <property type="component" value="Unassembled WGS sequence"/>
</dbReference>
<organism evidence="1 2">
    <name type="scientific">Chelonia mydas</name>
    <name type="common">Green sea-turtle</name>
    <name type="synonym">Chelonia agassizi</name>
    <dbReference type="NCBI Taxonomy" id="8469"/>
    <lineage>
        <taxon>Eukaryota</taxon>
        <taxon>Metazoa</taxon>
        <taxon>Chordata</taxon>
        <taxon>Craniata</taxon>
        <taxon>Vertebrata</taxon>
        <taxon>Euteleostomi</taxon>
        <taxon>Archelosauria</taxon>
        <taxon>Testudinata</taxon>
        <taxon>Testudines</taxon>
        <taxon>Cryptodira</taxon>
        <taxon>Durocryptodira</taxon>
        <taxon>Americhelydia</taxon>
        <taxon>Chelonioidea</taxon>
        <taxon>Cheloniidae</taxon>
        <taxon>Chelonia</taxon>
    </lineage>
</organism>
<name>M7CIZ6_CHEMY</name>
<keyword evidence="2" id="KW-1185">Reference proteome</keyword>
<dbReference type="STRING" id="8469.M7CIZ6"/>
<proteinExistence type="predicted"/>
<evidence type="ECO:0000313" key="2">
    <source>
        <dbReference type="Proteomes" id="UP000031443"/>
    </source>
</evidence>
<protein>
    <submittedName>
        <fullName evidence="1">Gephyrin</fullName>
    </submittedName>
</protein>
<dbReference type="AlphaFoldDB" id="M7CIZ6"/>
<evidence type="ECO:0000313" key="1">
    <source>
        <dbReference type="EMBL" id="EMP40967.1"/>
    </source>
</evidence>
<dbReference type="EMBL" id="KB500846">
    <property type="protein sequence ID" value="EMP40967.1"/>
    <property type="molecule type" value="Genomic_DNA"/>
</dbReference>
<reference evidence="2" key="1">
    <citation type="journal article" date="2013" name="Nat. Genet.">
        <title>The draft genomes of soft-shell turtle and green sea turtle yield insights into the development and evolution of the turtle-specific body plan.</title>
        <authorList>
            <person name="Wang Z."/>
            <person name="Pascual-Anaya J."/>
            <person name="Zadissa A."/>
            <person name="Li W."/>
            <person name="Niimura Y."/>
            <person name="Huang Z."/>
            <person name="Li C."/>
            <person name="White S."/>
            <person name="Xiong Z."/>
            <person name="Fang D."/>
            <person name="Wang B."/>
            <person name="Ming Y."/>
            <person name="Chen Y."/>
            <person name="Zheng Y."/>
            <person name="Kuraku S."/>
            <person name="Pignatelli M."/>
            <person name="Herrero J."/>
            <person name="Beal K."/>
            <person name="Nozawa M."/>
            <person name="Li Q."/>
            <person name="Wang J."/>
            <person name="Zhang H."/>
            <person name="Yu L."/>
            <person name="Shigenobu S."/>
            <person name="Wang J."/>
            <person name="Liu J."/>
            <person name="Flicek P."/>
            <person name="Searle S."/>
            <person name="Wang J."/>
            <person name="Kuratani S."/>
            <person name="Yin Y."/>
            <person name="Aken B."/>
            <person name="Zhang G."/>
            <person name="Irie N."/>
        </authorList>
    </citation>
    <scope>NUCLEOTIDE SEQUENCE [LARGE SCALE GENOMIC DNA]</scope>
</reference>